<accession>A0ABN4II19</accession>
<feature type="domain" description="Molybdopterin dinucleotide-binding" evidence="4">
    <location>
        <begin position="1"/>
        <end position="71"/>
    </location>
</feature>
<dbReference type="SUPFAM" id="SSF50692">
    <property type="entry name" value="ADC-like"/>
    <property type="match status" value="1"/>
</dbReference>
<sequence length="80" mass="8988">MNPKDAQRLGLADGEPVYAVSRRGRIRARAWITERIPEGVVYAPFHFAEAPANRLTRSALDPISRIPEYKVSAVRLEKAD</sequence>
<dbReference type="EMBL" id="CP010822">
    <property type="protein sequence ID" value="ALJ90887.1"/>
    <property type="molecule type" value="Genomic_DNA"/>
</dbReference>
<evidence type="ECO:0000256" key="1">
    <source>
        <dbReference type="ARBA" id="ARBA00022723"/>
    </source>
</evidence>
<gene>
    <name evidence="5" type="ORF">TO73_1039</name>
</gene>
<dbReference type="PANTHER" id="PTHR43105">
    <property type="entry name" value="RESPIRATORY NITRATE REDUCTASE"/>
    <property type="match status" value="1"/>
</dbReference>
<dbReference type="Proteomes" id="UP000058660">
    <property type="component" value="Chromosome"/>
</dbReference>
<reference evidence="6" key="1">
    <citation type="journal article" date="2015" name="PLoS ONE">
        <title>Complete Genome Sequence of Thermus aquaticus Y51MC23.</title>
        <authorList>
            <person name="Brumm P.J."/>
            <person name="Monsma S."/>
            <person name="Keough B."/>
            <person name="Jasinovica S."/>
            <person name="Ferguson E."/>
            <person name="Schoenfeld T."/>
            <person name="Lodes M."/>
            <person name="Mead D.A."/>
        </authorList>
    </citation>
    <scope>NUCLEOTIDE SEQUENCE [LARGE SCALE GENOMIC DNA]</scope>
    <source>
        <strain evidence="6">BAA-2747 / Y51MC23</strain>
    </source>
</reference>
<keyword evidence="3" id="KW-0411">Iron-sulfur</keyword>
<name>A0ABN4II19_THEA5</name>
<evidence type="ECO:0000313" key="6">
    <source>
        <dbReference type="Proteomes" id="UP000058660"/>
    </source>
</evidence>
<evidence type="ECO:0000256" key="2">
    <source>
        <dbReference type="ARBA" id="ARBA00023004"/>
    </source>
</evidence>
<keyword evidence="5" id="KW-0560">Oxidoreductase</keyword>
<dbReference type="InterPro" id="IPR009010">
    <property type="entry name" value="Asp_de-COase-like_dom_sf"/>
</dbReference>
<keyword evidence="1" id="KW-0479">Metal-binding</keyword>
<organism evidence="5 6">
    <name type="scientific">Thermus aquaticus (strain ATCC BAA-2747 / Y51MC23)</name>
    <dbReference type="NCBI Taxonomy" id="498848"/>
    <lineage>
        <taxon>Bacteria</taxon>
        <taxon>Thermotogati</taxon>
        <taxon>Deinococcota</taxon>
        <taxon>Deinococci</taxon>
        <taxon>Thermales</taxon>
        <taxon>Thermaceae</taxon>
        <taxon>Thermus</taxon>
    </lineage>
</organism>
<protein>
    <submittedName>
        <fullName evidence="5">Formate dehydrogenase alpha subunit</fullName>
        <ecNumber evidence="5">1.2.1.2</ecNumber>
    </submittedName>
</protein>
<dbReference type="RefSeq" id="WP_231623759.1">
    <property type="nucleotide sequence ID" value="NZ_CP010822.1"/>
</dbReference>
<evidence type="ECO:0000256" key="3">
    <source>
        <dbReference type="ARBA" id="ARBA00023014"/>
    </source>
</evidence>
<dbReference type="InterPro" id="IPR050123">
    <property type="entry name" value="Prok_molybdopt-oxidoreductase"/>
</dbReference>
<keyword evidence="2" id="KW-0408">Iron</keyword>
<dbReference type="EC" id="1.2.1.2" evidence="5"/>
<dbReference type="PANTHER" id="PTHR43105:SF10">
    <property type="entry name" value="NADH-QUINONE OXIDOREDUCTASE SUBUNIT G"/>
    <property type="match status" value="1"/>
</dbReference>
<dbReference type="Gene3D" id="2.40.40.20">
    <property type="match status" value="1"/>
</dbReference>
<proteinExistence type="predicted"/>
<evidence type="ECO:0000259" key="4">
    <source>
        <dbReference type="Pfam" id="PF01568"/>
    </source>
</evidence>
<keyword evidence="6" id="KW-1185">Reference proteome</keyword>
<dbReference type="GO" id="GO:0016491">
    <property type="term" value="F:oxidoreductase activity"/>
    <property type="evidence" value="ECO:0007669"/>
    <property type="project" value="UniProtKB-KW"/>
</dbReference>
<dbReference type="Pfam" id="PF01568">
    <property type="entry name" value="Molydop_binding"/>
    <property type="match status" value="1"/>
</dbReference>
<dbReference type="InterPro" id="IPR006657">
    <property type="entry name" value="MoPterin_dinucl-bd_dom"/>
</dbReference>
<evidence type="ECO:0000313" key="5">
    <source>
        <dbReference type="EMBL" id="ALJ90887.1"/>
    </source>
</evidence>